<dbReference type="EMBL" id="JH109153">
    <property type="protein sequence ID" value="EGW20660.1"/>
    <property type="molecule type" value="Genomic_DNA"/>
</dbReference>
<dbReference type="RefSeq" id="WP_006893026.1">
    <property type="nucleotide sequence ID" value="NZ_JH109153.1"/>
</dbReference>
<keyword evidence="3" id="KW-1185">Reference proteome</keyword>
<keyword evidence="1" id="KW-1133">Transmembrane helix</keyword>
<dbReference type="AlphaFoldDB" id="G3J0D8"/>
<gene>
    <name evidence="2" type="ORF">Mettu_3809</name>
</gene>
<feature type="transmembrane region" description="Helical" evidence="1">
    <location>
        <begin position="73"/>
        <end position="98"/>
    </location>
</feature>
<evidence type="ECO:0000313" key="2">
    <source>
        <dbReference type="EMBL" id="EGW20660.1"/>
    </source>
</evidence>
<name>G3J0D8_METTV</name>
<dbReference type="HOGENOM" id="CLU_2356553_0_0_6"/>
<dbReference type="STRING" id="697282.Mettu_3809"/>
<organism evidence="2 3">
    <name type="scientific">Methylobacter tundripaludum (strain ATCC BAA-1195 / DSM 17260 / SV96)</name>
    <dbReference type="NCBI Taxonomy" id="697282"/>
    <lineage>
        <taxon>Bacteria</taxon>
        <taxon>Pseudomonadati</taxon>
        <taxon>Pseudomonadota</taxon>
        <taxon>Gammaproteobacteria</taxon>
        <taxon>Methylococcales</taxon>
        <taxon>Methylococcaceae</taxon>
        <taxon>Methylobacter</taxon>
    </lineage>
</organism>
<dbReference type="OrthoDB" id="5574389at2"/>
<evidence type="ECO:0000313" key="3">
    <source>
        <dbReference type="Proteomes" id="UP000004664"/>
    </source>
</evidence>
<keyword evidence="1" id="KW-0812">Transmembrane</keyword>
<reference evidence="2 3" key="1">
    <citation type="submission" date="2011-06" db="EMBL/GenBank/DDBJ databases">
        <title>Genomic sequence of Methylobacter tundripaludum SV96.</title>
        <authorList>
            <consortium name="US DOE Joint Genome Institute"/>
            <person name="Lucas S."/>
            <person name="Han J."/>
            <person name="Lapidus A."/>
            <person name="Cheng J.-F."/>
            <person name="Goodwin L."/>
            <person name="Pitluck S."/>
            <person name="Held B."/>
            <person name="Detter J.C."/>
            <person name="Han C."/>
            <person name="Tapia R."/>
            <person name="Land M."/>
            <person name="Hauser L."/>
            <person name="Kyrpides N."/>
            <person name="Ivanova N."/>
            <person name="Ovchinnikova G."/>
            <person name="Pagani I."/>
            <person name="Klotz M.G."/>
            <person name="Dispirito A.A."/>
            <person name="Murrell J.C."/>
            <person name="Dunfield P."/>
            <person name="Kalyuzhnaya M.G."/>
            <person name="Svenning M."/>
            <person name="Trotsenko Y.A."/>
            <person name="Stein L.Y."/>
            <person name="Woyke T."/>
        </authorList>
    </citation>
    <scope>NUCLEOTIDE SEQUENCE [LARGE SCALE GENOMIC DNA]</scope>
    <source>
        <strain evidence="3">ATCC BAA-1195 / DSM 17260 / SV96</strain>
    </source>
</reference>
<evidence type="ECO:0000256" key="1">
    <source>
        <dbReference type="SAM" id="Phobius"/>
    </source>
</evidence>
<accession>G3J0D8</accession>
<protein>
    <submittedName>
        <fullName evidence="2">Uncharacterized protein</fullName>
    </submittedName>
</protein>
<proteinExistence type="predicted"/>
<sequence length="104" mass="11521">MSVCVKSALLTAGISGNALKQDGQVVDVYAFVIDPVQTTPCPNYAILSGQDFANVPTLTDIFTMPVAEDLQQMWMLGFSLPIITYLTAWGYGVVINWFNEKYHR</sequence>
<keyword evidence="1" id="KW-0472">Membrane</keyword>
<dbReference type="Proteomes" id="UP000004664">
    <property type="component" value="Unassembled WGS sequence"/>
</dbReference>